<feature type="repeat" description="WD" evidence="8">
    <location>
        <begin position="428"/>
        <end position="461"/>
    </location>
</feature>
<dbReference type="CDD" id="cd00200">
    <property type="entry name" value="WD40"/>
    <property type="match status" value="1"/>
</dbReference>
<keyword evidence="6" id="KW-0131">Cell cycle</keyword>
<dbReference type="GO" id="GO:1905786">
    <property type="term" value="P:positive regulation of anaphase-promoting complex-dependent catabolic process"/>
    <property type="evidence" value="ECO:0007669"/>
    <property type="project" value="TreeGrafter"/>
</dbReference>
<evidence type="ECO:0000313" key="10">
    <source>
        <dbReference type="EMBL" id="KAJ8438598.1"/>
    </source>
</evidence>
<feature type="repeat" description="WD" evidence="8">
    <location>
        <begin position="208"/>
        <end position="249"/>
    </location>
</feature>
<dbReference type="SUPFAM" id="SSF50978">
    <property type="entry name" value="WD40 repeat-like"/>
    <property type="match status" value="1"/>
</dbReference>
<dbReference type="EMBL" id="JAKOGI010000248">
    <property type="protein sequence ID" value="KAJ8438598.1"/>
    <property type="molecule type" value="Genomic_DNA"/>
</dbReference>
<proteinExistence type="inferred from homology"/>
<dbReference type="PANTHER" id="PTHR19918:SF8">
    <property type="entry name" value="FI02843P"/>
    <property type="match status" value="1"/>
</dbReference>
<dbReference type="InterPro" id="IPR056150">
    <property type="entry name" value="WD40_CDC20-Fz"/>
</dbReference>
<feature type="repeat" description="WD" evidence="8">
    <location>
        <begin position="292"/>
        <end position="324"/>
    </location>
</feature>
<feature type="domain" description="CDC20/Fizzy WD40" evidence="9">
    <location>
        <begin position="162"/>
        <end position="459"/>
    </location>
</feature>
<dbReference type="PROSITE" id="PS50294">
    <property type="entry name" value="WD_REPEATS_REGION"/>
    <property type="match status" value="2"/>
</dbReference>
<dbReference type="InterPro" id="IPR019775">
    <property type="entry name" value="WD40_repeat_CS"/>
</dbReference>
<evidence type="ECO:0000256" key="5">
    <source>
        <dbReference type="ARBA" id="ARBA00022776"/>
    </source>
</evidence>
<keyword evidence="3" id="KW-0132">Cell division</keyword>
<comment type="caution">
    <text evidence="10">The sequence shown here is derived from an EMBL/GenBank/DDBJ whole genome shotgun (WGS) entry which is preliminary data.</text>
</comment>
<sequence>MQIKRTLLTAKIQVPFARPLPCVRLDALHIVSGFSLSPSAHGFKSAAQSRWTIQQEMIPRKNSKENLDRFIPNRSAMNFNFAHYMLFQGRKGKENPAGSSPSEAAYQRRLKEVFGMNRTRILAFKNKPPAPVELAHQDFTYFCQSKPAKPQRYIPQTSERTLDAPDLIDDFCLNLLDWGCSNVLAIAIGNTVYLWNASNGSTSELVTVDDDKGPVTSVNWDPDSCHIAIGLNNSEVQLWDSTSIRQLRTLRGGHQGRVGSLAWNKHILTSGSADGRIVNSDVRIRDHVVETYRGHSQEVCGLKWSSTGRQLASGGTDNLLHIWDKSMASSNSSTQWLHRLEDHRAAVKALAWCPFQSNLLASGGGLNDRCIKFWNTLTGACLNSVDTGSQVCSLLWSKRERELLSSHGFTQHRLTLWKYPSMVKIAELTGHKSRVLFMAQSPDGCTVASAAGDERLRFWNVFGTPGAAKPAQKVASEPFANVNLIR</sequence>
<comment type="similarity">
    <text evidence="1">Belongs to the WD repeat CDC20/Fizzy family.</text>
</comment>
<comment type="function">
    <text evidence="7">Component of the anaphase promoting complex/cyclosome (APC/C), a cell cycle-regulated E3 ubiquitin-protein ligase complex that controls progression through mitosis and the G1 phase of the cell cycle.</text>
</comment>
<dbReference type="OrthoDB" id="10263272at2759"/>
<keyword evidence="11" id="KW-1185">Reference proteome</keyword>
<dbReference type="Gene3D" id="2.130.10.10">
    <property type="entry name" value="YVTN repeat-like/Quinoprotein amine dehydrogenase"/>
    <property type="match status" value="1"/>
</dbReference>
<name>A0A9Q1QDT0_9CARY</name>
<dbReference type="Proteomes" id="UP001153076">
    <property type="component" value="Unassembled WGS sequence"/>
</dbReference>
<dbReference type="Pfam" id="PF24807">
    <property type="entry name" value="WD40_CDC20-Fz"/>
    <property type="match status" value="1"/>
</dbReference>
<evidence type="ECO:0000256" key="4">
    <source>
        <dbReference type="ARBA" id="ARBA00022737"/>
    </source>
</evidence>
<dbReference type="SMART" id="SM00320">
    <property type="entry name" value="WD40"/>
    <property type="match status" value="5"/>
</dbReference>
<dbReference type="InterPro" id="IPR001680">
    <property type="entry name" value="WD40_rpt"/>
</dbReference>
<reference evidence="10" key="1">
    <citation type="submission" date="2022-04" db="EMBL/GenBank/DDBJ databases">
        <title>Carnegiea gigantea Genome sequencing and assembly v2.</title>
        <authorList>
            <person name="Copetti D."/>
            <person name="Sanderson M.J."/>
            <person name="Burquez A."/>
            <person name="Wojciechowski M.F."/>
        </authorList>
    </citation>
    <scope>NUCLEOTIDE SEQUENCE</scope>
    <source>
        <strain evidence="10">SGP5-SGP5p</strain>
        <tissue evidence="10">Aerial part</tissue>
    </source>
</reference>
<evidence type="ECO:0000256" key="1">
    <source>
        <dbReference type="ARBA" id="ARBA00006445"/>
    </source>
</evidence>
<keyword evidence="5" id="KW-0498">Mitosis</keyword>
<dbReference type="InterPro" id="IPR033010">
    <property type="entry name" value="Cdc20/Fizzy"/>
</dbReference>
<dbReference type="GO" id="GO:0005680">
    <property type="term" value="C:anaphase-promoting complex"/>
    <property type="evidence" value="ECO:0007669"/>
    <property type="project" value="TreeGrafter"/>
</dbReference>
<dbReference type="AlphaFoldDB" id="A0A9Q1QDT0"/>
<dbReference type="GO" id="GO:0010997">
    <property type="term" value="F:anaphase-promoting complex binding"/>
    <property type="evidence" value="ECO:0007669"/>
    <property type="project" value="InterPro"/>
</dbReference>
<dbReference type="InterPro" id="IPR015943">
    <property type="entry name" value="WD40/YVTN_repeat-like_dom_sf"/>
</dbReference>
<evidence type="ECO:0000256" key="6">
    <source>
        <dbReference type="ARBA" id="ARBA00023306"/>
    </source>
</evidence>
<evidence type="ECO:0000313" key="11">
    <source>
        <dbReference type="Proteomes" id="UP001153076"/>
    </source>
</evidence>
<protein>
    <recommendedName>
        <fullName evidence="9">CDC20/Fizzy WD40 domain-containing protein</fullName>
    </recommendedName>
</protein>
<dbReference type="GO" id="GO:0051301">
    <property type="term" value="P:cell division"/>
    <property type="evidence" value="ECO:0007669"/>
    <property type="project" value="UniProtKB-KW"/>
</dbReference>
<organism evidence="10 11">
    <name type="scientific">Carnegiea gigantea</name>
    <dbReference type="NCBI Taxonomy" id="171969"/>
    <lineage>
        <taxon>Eukaryota</taxon>
        <taxon>Viridiplantae</taxon>
        <taxon>Streptophyta</taxon>
        <taxon>Embryophyta</taxon>
        <taxon>Tracheophyta</taxon>
        <taxon>Spermatophyta</taxon>
        <taxon>Magnoliopsida</taxon>
        <taxon>eudicotyledons</taxon>
        <taxon>Gunneridae</taxon>
        <taxon>Pentapetalae</taxon>
        <taxon>Caryophyllales</taxon>
        <taxon>Cactineae</taxon>
        <taxon>Cactaceae</taxon>
        <taxon>Cactoideae</taxon>
        <taxon>Echinocereeae</taxon>
        <taxon>Carnegiea</taxon>
    </lineage>
</organism>
<evidence type="ECO:0000256" key="8">
    <source>
        <dbReference type="PROSITE-ProRule" id="PRU00221"/>
    </source>
</evidence>
<accession>A0A9Q1QDT0</accession>
<keyword evidence="2 8" id="KW-0853">WD repeat</keyword>
<dbReference type="GO" id="GO:1990757">
    <property type="term" value="F:ubiquitin ligase activator activity"/>
    <property type="evidence" value="ECO:0007669"/>
    <property type="project" value="TreeGrafter"/>
</dbReference>
<dbReference type="GO" id="GO:0031145">
    <property type="term" value="P:anaphase-promoting complex-dependent catabolic process"/>
    <property type="evidence" value="ECO:0007669"/>
    <property type="project" value="TreeGrafter"/>
</dbReference>
<keyword evidence="4" id="KW-0677">Repeat</keyword>
<dbReference type="PROSITE" id="PS50082">
    <property type="entry name" value="WD_REPEATS_2"/>
    <property type="match status" value="3"/>
</dbReference>
<evidence type="ECO:0000256" key="7">
    <source>
        <dbReference type="ARBA" id="ARBA00023425"/>
    </source>
</evidence>
<evidence type="ECO:0000256" key="2">
    <source>
        <dbReference type="ARBA" id="ARBA00022574"/>
    </source>
</evidence>
<dbReference type="PROSITE" id="PS00678">
    <property type="entry name" value="WD_REPEATS_1"/>
    <property type="match status" value="1"/>
</dbReference>
<dbReference type="PANTHER" id="PTHR19918">
    <property type="entry name" value="CELL DIVISION CYCLE 20 CDC20 FIZZY -RELATED"/>
    <property type="match status" value="1"/>
</dbReference>
<evidence type="ECO:0000259" key="9">
    <source>
        <dbReference type="Pfam" id="PF24807"/>
    </source>
</evidence>
<gene>
    <name evidence="10" type="ORF">Cgig2_010382</name>
</gene>
<dbReference type="InterPro" id="IPR036322">
    <property type="entry name" value="WD40_repeat_dom_sf"/>
</dbReference>
<evidence type="ECO:0000256" key="3">
    <source>
        <dbReference type="ARBA" id="ARBA00022618"/>
    </source>
</evidence>